<reference evidence="2" key="1">
    <citation type="journal article" date="2008" name="Nat. Genet.">
        <title>The Pristionchus pacificus genome provides a unique perspective on nematode lifestyle and parasitism.</title>
        <authorList>
            <person name="Dieterich C."/>
            <person name="Clifton S.W."/>
            <person name="Schuster L.N."/>
            <person name="Chinwalla A."/>
            <person name="Delehaunty K."/>
            <person name="Dinkelacker I."/>
            <person name="Fulton L."/>
            <person name="Fulton R."/>
            <person name="Godfrey J."/>
            <person name="Minx P."/>
            <person name="Mitreva M."/>
            <person name="Roeseler W."/>
            <person name="Tian H."/>
            <person name="Witte H."/>
            <person name="Yang S.P."/>
            <person name="Wilson R.K."/>
            <person name="Sommer R.J."/>
        </authorList>
    </citation>
    <scope>NUCLEOTIDE SEQUENCE [LARGE SCALE GENOMIC DNA]</scope>
    <source>
        <strain evidence="2">PS312</strain>
    </source>
</reference>
<sequence length="201" mass="22304">MPGIVISSNRMFSNQHLSDYDVFSYSVIIGNYRRKINDGSKSSRSPIAGAATRSVDRGEFNARVVVTNRPNDEESAYKFRKREVDHYREDIESEEHGHVVLCTIGAKLISSLDYSDSHRHHDHAAAGDLVHQAGVDEGDGLEEEVRGCVDNNNEGDEGEGDLNGNQVIIDKRIAVGEYSKSDSIKVAIGNCFKTDFESHFD</sequence>
<dbReference type="EnsemblMetazoa" id="PPA43599.1">
    <property type="protein sequence ID" value="PPA43599.1"/>
    <property type="gene ID" value="WBGene00281968"/>
</dbReference>
<name>A0A2A6C8G7_PRIPA</name>
<proteinExistence type="predicted"/>
<reference evidence="1" key="2">
    <citation type="submission" date="2022-06" db="UniProtKB">
        <authorList>
            <consortium name="EnsemblMetazoa"/>
        </authorList>
    </citation>
    <scope>IDENTIFICATION</scope>
    <source>
        <strain evidence="1">PS312</strain>
    </source>
</reference>
<accession>A0A2A6C8G7</accession>
<dbReference type="Proteomes" id="UP000005239">
    <property type="component" value="Unassembled WGS sequence"/>
</dbReference>
<organism evidence="1 2">
    <name type="scientific">Pristionchus pacificus</name>
    <name type="common">Parasitic nematode worm</name>
    <dbReference type="NCBI Taxonomy" id="54126"/>
    <lineage>
        <taxon>Eukaryota</taxon>
        <taxon>Metazoa</taxon>
        <taxon>Ecdysozoa</taxon>
        <taxon>Nematoda</taxon>
        <taxon>Chromadorea</taxon>
        <taxon>Rhabditida</taxon>
        <taxon>Rhabditina</taxon>
        <taxon>Diplogasteromorpha</taxon>
        <taxon>Diplogasteroidea</taxon>
        <taxon>Neodiplogasteridae</taxon>
        <taxon>Pristionchus</taxon>
    </lineage>
</organism>
<gene>
    <name evidence="1" type="primary">WBGene00281968</name>
</gene>
<dbReference type="AlphaFoldDB" id="A0A2A6C8G7"/>
<accession>A0A8R1Z368</accession>
<evidence type="ECO:0000313" key="1">
    <source>
        <dbReference type="EnsemblMetazoa" id="PPA43599.1"/>
    </source>
</evidence>
<evidence type="ECO:0000313" key="2">
    <source>
        <dbReference type="Proteomes" id="UP000005239"/>
    </source>
</evidence>
<protein>
    <submittedName>
        <fullName evidence="1">Uncharacterized protein</fullName>
    </submittedName>
</protein>
<keyword evidence="2" id="KW-1185">Reference proteome</keyword>